<dbReference type="EMBL" id="JH600070">
    <property type="protein sequence ID" value="EIJ41999.1"/>
    <property type="molecule type" value="Genomic_DNA"/>
</dbReference>
<dbReference type="NCBIfam" id="NF004904">
    <property type="entry name" value="PRK06265.1-4"/>
    <property type="match status" value="1"/>
</dbReference>
<evidence type="ECO:0000256" key="4">
    <source>
        <dbReference type="ARBA" id="ARBA00022692"/>
    </source>
</evidence>
<keyword evidence="5 7" id="KW-1133">Transmembrane helix</keyword>
<dbReference type="AlphaFoldDB" id="I3CEF6"/>
<dbReference type="NCBIfam" id="NF004905">
    <property type="entry name" value="PRK06265.1-5"/>
    <property type="match status" value="1"/>
</dbReference>
<evidence type="ECO:0000256" key="7">
    <source>
        <dbReference type="SAM" id="Phobius"/>
    </source>
</evidence>
<dbReference type="STRING" id="395493.BegalDRAFT_1096"/>
<dbReference type="GO" id="GO:0005886">
    <property type="term" value="C:plasma membrane"/>
    <property type="evidence" value="ECO:0007669"/>
    <property type="project" value="UniProtKB-SubCell"/>
</dbReference>
<gene>
    <name evidence="8" type="ORF">BegalDRAFT_1096</name>
</gene>
<keyword evidence="4 7" id="KW-0812">Transmembrane</keyword>
<dbReference type="HOGENOM" id="CLU_052508_1_0_6"/>
<evidence type="ECO:0000256" key="3">
    <source>
        <dbReference type="ARBA" id="ARBA00022475"/>
    </source>
</evidence>
<dbReference type="Gene3D" id="1.10.1760.20">
    <property type="match status" value="1"/>
</dbReference>
<dbReference type="Pfam" id="PF01891">
    <property type="entry name" value="CbiM"/>
    <property type="match status" value="1"/>
</dbReference>
<evidence type="ECO:0000256" key="6">
    <source>
        <dbReference type="ARBA" id="ARBA00023136"/>
    </source>
</evidence>
<comment type="subcellular location">
    <subcellularLocation>
        <location evidence="1">Cell membrane</location>
        <topology evidence="1">Multi-pass membrane protein</topology>
    </subcellularLocation>
</comment>
<dbReference type="InterPro" id="IPR002751">
    <property type="entry name" value="CbiM/NikMN"/>
</dbReference>
<dbReference type="OrthoDB" id="9792317at2"/>
<feature type="transmembrane region" description="Helical" evidence="7">
    <location>
        <begin position="7"/>
        <end position="28"/>
    </location>
</feature>
<accession>I3CEF6</accession>
<feature type="transmembrane region" description="Helical" evidence="7">
    <location>
        <begin position="34"/>
        <end position="56"/>
    </location>
</feature>
<keyword evidence="3" id="KW-1003">Cell membrane</keyword>
<keyword evidence="9" id="KW-1185">Reference proteome</keyword>
<evidence type="ECO:0000256" key="5">
    <source>
        <dbReference type="ARBA" id="ARBA00022989"/>
    </source>
</evidence>
<dbReference type="RefSeq" id="WP_002684469.1">
    <property type="nucleotide sequence ID" value="NZ_JH600070.1"/>
</dbReference>
<keyword evidence="6 7" id="KW-0472">Membrane</keyword>
<sequence length="208" mass="22228">MHIAEGVLSLPVLISSNLLAVGGLAIGLRHLDYARIPLTAVLSGVFFIASLIHLPIGVTSVHLLMIGLCGLLLGWAAFPAIFIALLLQAIFFGFGGITTLGVNTLIMAVPAVSVYYLFGRQLQQASAKSVLWRGSLGAVVAVMLGILIMSSALYLSDAQTYQYLIFWVIVSHLPVMLVEGVVTGVTVGFLYRVQPDLLEMPKYLAETA</sequence>
<feature type="transmembrane region" description="Helical" evidence="7">
    <location>
        <begin position="161"/>
        <end position="191"/>
    </location>
</feature>
<evidence type="ECO:0000256" key="2">
    <source>
        <dbReference type="ARBA" id="ARBA00022448"/>
    </source>
</evidence>
<dbReference type="PANTHER" id="PTHR34229:SF1">
    <property type="entry name" value="METAL TRANSPORT PROTEIN HI_1621-RELATED"/>
    <property type="match status" value="1"/>
</dbReference>
<keyword evidence="2" id="KW-0813">Transport</keyword>
<protein>
    <submittedName>
        <fullName evidence="8">ABC-type Co2+ transport system, permease component</fullName>
    </submittedName>
</protein>
<dbReference type="eggNOG" id="COG0310">
    <property type="taxonomic scope" value="Bacteria"/>
</dbReference>
<feature type="transmembrane region" description="Helical" evidence="7">
    <location>
        <begin position="130"/>
        <end position="155"/>
    </location>
</feature>
<dbReference type="Proteomes" id="UP000005744">
    <property type="component" value="Unassembled WGS sequence"/>
</dbReference>
<evidence type="ECO:0000313" key="9">
    <source>
        <dbReference type="Proteomes" id="UP000005744"/>
    </source>
</evidence>
<dbReference type="GO" id="GO:0000041">
    <property type="term" value="P:transition metal ion transport"/>
    <property type="evidence" value="ECO:0007669"/>
    <property type="project" value="InterPro"/>
</dbReference>
<proteinExistence type="predicted"/>
<dbReference type="PANTHER" id="PTHR34229">
    <property type="entry name" value="METAL TRANSPORT PROTEIN HI_1621-RELATED"/>
    <property type="match status" value="1"/>
</dbReference>
<name>I3CEF6_9GAMM</name>
<evidence type="ECO:0000313" key="8">
    <source>
        <dbReference type="EMBL" id="EIJ41999.1"/>
    </source>
</evidence>
<feature type="transmembrane region" description="Helical" evidence="7">
    <location>
        <begin position="63"/>
        <end position="91"/>
    </location>
</feature>
<feature type="transmembrane region" description="Helical" evidence="7">
    <location>
        <begin position="97"/>
        <end position="118"/>
    </location>
</feature>
<reference evidence="8 9" key="1">
    <citation type="submission" date="2011-11" db="EMBL/GenBank/DDBJ databases">
        <title>Improved High-Quality Draft sequence of Beggiatoa alba B18lD.</title>
        <authorList>
            <consortium name="US DOE Joint Genome Institute"/>
            <person name="Lucas S."/>
            <person name="Han J."/>
            <person name="Lapidus A."/>
            <person name="Cheng J.-F."/>
            <person name="Goodwin L."/>
            <person name="Pitluck S."/>
            <person name="Peters L."/>
            <person name="Mikhailova N."/>
            <person name="Held B."/>
            <person name="Detter J.C."/>
            <person name="Han C."/>
            <person name="Tapia R."/>
            <person name="Land M."/>
            <person name="Hauser L."/>
            <person name="Kyrpides N."/>
            <person name="Ivanova N."/>
            <person name="Pagani I."/>
            <person name="Samuel K."/>
            <person name="Teske A."/>
            <person name="Mueller J."/>
            <person name="Woyke T."/>
        </authorList>
    </citation>
    <scope>NUCLEOTIDE SEQUENCE [LARGE SCALE GENOMIC DNA]</scope>
    <source>
        <strain evidence="8 9">B18LD</strain>
    </source>
</reference>
<organism evidence="8 9">
    <name type="scientific">Beggiatoa alba B18LD</name>
    <dbReference type="NCBI Taxonomy" id="395493"/>
    <lineage>
        <taxon>Bacteria</taxon>
        <taxon>Pseudomonadati</taxon>
        <taxon>Pseudomonadota</taxon>
        <taxon>Gammaproteobacteria</taxon>
        <taxon>Thiotrichales</taxon>
        <taxon>Thiotrichaceae</taxon>
        <taxon>Beggiatoa</taxon>
    </lineage>
</organism>
<evidence type="ECO:0000256" key="1">
    <source>
        <dbReference type="ARBA" id="ARBA00004651"/>
    </source>
</evidence>